<dbReference type="EMBL" id="OFSQ01000038">
    <property type="protein sequence ID" value="SOY67558.1"/>
    <property type="molecule type" value="Genomic_DNA"/>
</dbReference>
<dbReference type="GO" id="GO:0003700">
    <property type="term" value="F:DNA-binding transcription factor activity"/>
    <property type="evidence" value="ECO:0007669"/>
    <property type="project" value="InterPro"/>
</dbReference>
<dbReference type="GO" id="GO:0043565">
    <property type="term" value="F:sequence-specific DNA binding"/>
    <property type="evidence" value="ECO:0007669"/>
    <property type="project" value="InterPro"/>
</dbReference>
<comment type="caution">
    <text evidence="2">The sequence shown here is derived from an EMBL/GenBank/DDBJ whole genome shotgun (WGS) entry which is preliminary data.</text>
</comment>
<evidence type="ECO:0000259" key="1">
    <source>
        <dbReference type="PROSITE" id="PS01124"/>
    </source>
</evidence>
<dbReference type="InterPro" id="IPR018060">
    <property type="entry name" value="HTH_AraC"/>
</dbReference>
<name>A0A375CCG8_9BURK</name>
<dbReference type="Gene3D" id="1.10.10.60">
    <property type="entry name" value="Homeodomain-like"/>
    <property type="match status" value="1"/>
</dbReference>
<reference evidence="2" key="1">
    <citation type="submission" date="2018-01" db="EMBL/GenBank/DDBJ databases">
        <authorList>
            <person name="Clerissi C."/>
        </authorList>
    </citation>
    <scope>NUCLEOTIDE SEQUENCE</scope>
    <source>
        <strain evidence="2">Cupriavidus sp. LMG 19464</strain>
    </source>
</reference>
<feature type="domain" description="HTH araC/xylS-type" evidence="1">
    <location>
        <begin position="111"/>
        <end position="208"/>
    </location>
</feature>
<sequence length="221" mass="24306">MAEAQRPDCGDHAVCFPSALRPVMHVHLQSSMHASLQQLLLAFPLSVGAGRGRVVVRRRGYERVLLPGQRAILAPFEAFALRLDGSSAQPAACSLELLGLTPAQPSECLYHRIAKRVFLQPQYAWNAAFIAERLGMSAAQLRRALFAQGTALTDLCRTQRLMRLLFDVMAGDAGLAEARRRVGWPASVDLDCAFYDRFGVTLEAARRLSGPHVMPRQRSVA</sequence>
<protein>
    <submittedName>
        <fullName evidence="2">Transcriptional regulator, HTH AraC</fullName>
    </submittedName>
</protein>
<dbReference type="Proteomes" id="UP000256780">
    <property type="component" value="Chromosome CBM2587_b"/>
</dbReference>
<accession>A0A375CCG8</accession>
<proteinExistence type="predicted"/>
<organism evidence="2">
    <name type="scientific">Cupriavidus taiwanensis</name>
    <dbReference type="NCBI Taxonomy" id="164546"/>
    <lineage>
        <taxon>Bacteria</taxon>
        <taxon>Pseudomonadati</taxon>
        <taxon>Pseudomonadota</taxon>
        <taxon>Betaproteobacteria</taxon>
        <taxon>Burkholderiales</taxon>
        <taxon>Burkholderiaceae</taxon>
        <taxon>Cupriavidus</taxon>
    </lineage>
</organism>
<dbReference type="PROSITE" id="PS01124">
    <property type="entry name" value="HTH_ARAC_FAMILY_2"/>
    <property type="match status" value="1"/>
</dbReference>
<gene>
    <name evidence="2" type="ORF">CBM2587_B90008</name>
</gene>
<dbReference type="AlphaFoldDB" id="A0A375CCG8"/>
<evidence type="ECO:0000313" key="2">
    <source>
        <dbReference type="EMBL" id="SOY67558.1"/>
    </source>
</evidence>